<evidence type="ECO:0008006" key="3">
    <source>
        <dbReference type="Google" id="ProtNLM"/>
    </source>
</evidence>
<organism evidence="1 2">
    <name type="scientific">Acidicapsa dinghuensis</name>
    <dbReference type="NCBI Taxonomy" id="2218256"/>
    <lineage>
        <taxon>Bacteria</taxon>
        <taxon>Pseudomonadati</taxon>
        <taxon>Acidobacteriota</taxon>
        <taxon>Terriglobia</taxon>
        <taxon>Terriglobales</taxon>
        <taxon>Acidobacteriaceae</taxon>
        <taxon>Acidicapsa</taxon>
    </lineage>
</organism>
<dbReference type="Proteomes" id="UP001596091">
    <property type="component" value="Unassembled WGS sequence"/>
</dbReference>
<dbReference type="EMBL" id="JBHSPH010000005">
    <property type="protein sequence ID" value="MFC5863607.1"/>
    <property type="molecule type" value="Genomic_DNA"/>
</dbReference>
<reference evidence="2" key="1">
    <citation type="journal article" date="2019" name="Int. J. Syst. Evol. Microbiol.">
        <title>The Global Catalogue of Microorganisms (GCM) 10K type strain sequencing project: providing services to taxonomists for standard genome sequencing and annotation.</title>
        <authorList>
            <consortium name="The Broad Institute Genomics Platform"/>
            <consortium name="The Broad Institute Genome Sequencing Center for Infectious Disease"/>
            <person name="Wu L."/>
            <person name="Ma J."/>
        </authorList>
    </citation>
    <scope>NUCLEOTIDE SEQUENCE [LARGE SCALE GENOMIC DNA]</scope>
    <source>
        <strain evidence="2">JCM 4087</strain>
    </source>
</reference>
<evidence type="ECO:0000313" key="2">
    <source>
        <dbReference type="Proteomes" id="UP001596091"/>
    </source>
</evidence>
<accession>A0ABW1EJY9</accession>
<sequence length="125" mass="14307">MNVNSTADVEPLVSKAFQELGVRWPLSEVTAKLIITRQIAREVIAGQRDLLRAASDIKVWLWRWLPTTSDLEFLLVLNDEPSWNDEYQRYIPAIANDQLETFVRLACLTDEQIASESQRSASTMK</sequence>
<gene>
    <name evidence="1" type="ORF">ACFPT7_14970</name>
</gene>
<dbReference type="RefSeq" id="WP_263340122.1">
    <property type="nucleotide sequence ID" value="NZ_JAGSYH010000005.1"/>
</dbReference>
<name>A0ABW1EJY9_9BACT</name>
<comment type="caution">
    <text evidence="1">The sequence shown here is derived from an EMBL/GenBank/DDBJ whole genome shotgun (WGS) entry which is preliminary data.</text>
</comment>
<protein>
    <recommendedName>
        <fullName evidence="3">XRE family transcriptional regulator</fullName>
    </recommendedName>
</protein>
<proteinExistence type="predicted"/>
<evidence type="ECO:0000313" key="1">
    <source>
        <dbReference type="EMBL" id="MFC5863607.1"/>
    </source>
</evidence>
<keyword evidence="2" id="KW-1185">Reference proteome</keyword>